<comment type="similarity">
    <text evidence="10">Belongs to the CRISPR-associated endonuclease Cas1 family.</text>
</comment>
<dbReference type="OrthoDB" id="9803119at2"/>
<protein>
    <recommendedName>
        <fullName evidence="10">CRISPR-associated endonuclease Cas1</fullName>
        <ecNumber evidence="10">3.1.-.-</ecNumber>
    </recommendedName>
</protein>
<dbReference type="RefSeq" id="WP_161259317.1">
    <property type="nucleotide sequence ID" value="NZ_WXEY01000019.1"/>
</dbReference>
<dbReference type="Pfam" id="PF01867">
    <property type="entry name" value="Cas_Cas1"/>
    <property type="match status" value="1"/>
</dbReference>
<comment type="cofactor">
    <cofactor evidence="10">
        <name>Mg(2+)</name>
        <dbReference type="ChEBI" id="CHEBI:18420"/>
    </cofactor>
    <cofactor evidence="10">
        <name>Mn(2+)</name>
        <dbReference type="ChEBI" id="CHEBI:29035"/>
    </cofactor>
</comment>
<accession>A0A845L3E1</accession>
<dbReference type="InterPro" id="IPR002729">
    <property type="entry name" value="CRISPR-assoc_Cas1"/>
</dbReference>
<dbReference type="InterPro" id="IPR019856">
    <property type="entry name" value="CRISPR-assoc_Cas1_DVULG"/>
</dbReference>
<keyword evidence="6 10" id="KW-0051">Antiviral defense</keyword>
<dbReference type="NCBIfam" id="TIGR03640">
    <property type="entry name" value="cas1_DVULG"/>
    <property type="match status" value="1"/>
</dbReference>
<dbReference type="GO" id="GO:0016787">
    <property type="term" value="F:hydrolase activity"/>
    <property type="evidence" value="ECO:0007669"/>
    <property type="project" value="UniProtKB-KW"/>
</dbReference>
<feature type="binding site" evidence="10">
    <location>
        <position position="249"/>
    </location>
    <ligand>
        <name>Mn(2+)</name>
        <dbReference type="ChEBI" id="CHEBI:29035"/>
    </ligand>
</feature>
<comment type="function">
    <text evidence="10">CRISPR (clustered regularly interspaced short palindromic repeat), is an adaptive immune system that provides protection against mobile genetic elements (viruses, transposable elements and conjugative plasmids). CRISPR clusters contain spacers, sequences complementary to antecedent mobile elements, and target invading nucleic acids. CRISPR clusters are transcribed and processed into CRISPR RNA (crRNA). Acts as a dsDNA endonuclease. Involved in the integration of spacer DNA into the CRISPR cassette.</text>
</comment>
<dbReference type="PANTHER" id="PTHR34353">
    <property type="entry name" value="CRISPR-ASSOCIATED ENDONUCLEASE CAS1 1"/>
    <property type="match status" value="1"/>
</dbReference>
<keyword evidence="2 10" id="KW-0479">Metal-binding</keyword>
<dbReference type="Gene3D" id="1.20.120.920">
    <property type="entry name" value="CRISPR-associated endonuclease Cas1, C-terminal domain"/>
    <property type="match status" value="1"/>
</dbReference>
<evidence type="ECO:0000313" key="11">
    <source>
        <dbReference type="EMBL" id="MZP30793.1"/>
    </source>
</evidence>
<evidence type="ECO:0000256" key="4">
    <source>
        <dbReference type="ARBA" id="ARBA00022801"/>
    </source>
</evidence>
<evidence type="ECO:0000256" key="5">
    <source>
        <dbReference type="ARBA" id="ARBA00022842"/>
    </source>
</evidence>
<dbReference type="HAMAP" id="MF_01470">
    <property type="entry name" value="Cas1"/>
    <property type="match status" value="1"/>
</dbReference>
<dbReference type="GO" id="GO:0003677">
    <property type="term" value="F:DNA binding"/>
    <property type="evidence" value="ECO:0007669"/>
    <property type="project" value="UniProtKB-KW"/>
</dbReference>
<dbReference type="PANTHER" id="PTHR34353:SF2">
    <property type="entry name" value="CRISPR-ASSOCIATED ENDONUCLEASE CAS1 1"/>
    <property type="match status" value="1"/>
</dbReference>
<dbReference type="EMBL" id="WXEY01000019">
    <property type="protein sequence ID" value="MZP30793.1"/>
    <property type="molecule type" value="Genomic_DNA"/>
</dbReference>
<organism evidence="11 12">
    <name type="scientific">Heliomicrobium undosum</name>
    <dbReference type="NCBI Taxonomy" id="121734"/>
    <lineage>
        <taxon>Bacteria</taxon>
        <taxon>Bacillati</taxon>
        <taxon>Bacillota</taxon>
        <taxon>Clostridia</taxon>
        <taxon>Eubacteriales</taxon>
        <taxon>Heliobacteriaceae</taxon>
        <taxon>Heliomicrobium</taxon>
    </lineage>
</organism>
<evidence type="ECO:0000256" key="6">
    <source>
        <dbReference type="ARBA" id="ARBA00023118"/>
    </source>
</evidence>
<evidence type="ECO:0000256" key="9">
    <source>
        <dbReference type="ARBA" id="ARBA00038592"/>
    </source>
</evidence>
<comment type="subunit">
    <text evidence="9 10">Homodimer, forms a heterotetramer with a Cas2 homodimer.</text>
</comment>
<dbReference type="Proteomes" id="UP000463470">
    <property type="component" value="Unassembled WGS sequence"/>
</dbReference>
<keyword evidence="4 10" id="KW-0378">Hydrolase</keyword>
<evidence type="ECO:0000256" key="1">
    <source>
        <dbReference type="ARBA" id="ARBA00022722"/>
    </source>
</evidence>
<keyword evidence="5 10" id="KW-0460">Magnesium</keyword>
<dbReference type="GO" id="GO:0004520">
    <property type="term" value="F:DNA endonuclease activity"/>
    <property type="evidence" value="ECO:0007669"/>
    <property type="project" value="InterPro"/>
</dbReference>
<feature type="binding site" evidence="10">
    <location>
        <position position="234"/>
    </location>
    <ligand>
        <name>Mn(2+)</name>
        <dbReference type="ChEBI" id="CHEBI:29035"/>
    </ligand>
</feature>
<keyword evidence="7 10" id="KW-0238">DNA-binding</keyword>
<dbReference type="InterPro" id="IPR050646">
    <property type="entry name" value="Cas1"/>
</dbReference>
<dbReference type="GO" id="GO:0046872">
    <property type="term" value="F:metal ion binding"/>
    <property type="evidence" value="ECO:0007669"/>
    <property type="project" value="UniProtKB-UniRule"/>
</dbReference>
<dbReference type="CDD" id="cd09721">
    <property type="entry name" value="Cas1_I-C"/>
    <property type="match status" value="1"/>
</dbReference>
<dbReference type="InterPro" id="IPR042211">
    <property type="entry name" value="CRISPR-assoc_Cas1_N"/>
</dbReference>
<evidence type="ECO:0000256" key="8">
    <source>
        <dbReference type="ARBA" id="ARBA00023211"/>
    </source>
</evidence>
<evidence type="ECO:0000256" key="7">
    <source>
        <dbReference type="ARBA" id="ARBA00023125"/>
    </source>
</evidence>
<dbReference type="EC" id="3.1.-.-" evidence="10"/>
<gene>
    <name evidence="11" type="primary">cas1c</name>
    <name evidence="10" type="synonym">cas1</name>
    <name evidence="11" type="ORF">GTO91_13830</name>
</gene>
<evidence type="ECO:0000256" key="10">
    <source>
        <dbReference type="HAMAP-Rule" id="MF_01470"/>
    </source>
</evidence>
<dbReference type="GO" id="GO:0051607">
    <property type="term" value="P:defense response to virus"/>
    <property type="evidence" value="ECO:0007669"/>
    <property type="project" value="UniProtKB-UniRule"/>
</dbReference>
<dbReference type="AlphaFoldDB" id="A0A845L3E1"/>
<dbReference type="NCBIfam" id="TIGR00287">
    <property type="entry name" value="cas1"/>
    <property type="match status" value="1"/>
</dbReference>
<evidence type="ECO:0000256" key="3">
    <source>
        <dbReference type="ARBA" id="ARBA00022759"/>
    </source>
</evidence>
<evidence type="ECO:0000256" key="2">
    <source>
        <dbReference type="ARBA" id="ARBA00022723"/>
    </source>
</evidence>
<dbReference type="Gene3D" id="3.100.10.20">
    <property type="entry name" value="CRISPR-associated endonuclease Cas1, N-terminal domain"/>
    <property type="match status" value="1"/>
</dbReference>
<feature type="binding site" evidence="10">
    <location>
        <position position="166"/>
    </location>
    <ligand>
        <name>Mn(2+)</name>
        <dbReference type="ChEBI" id="CHEBI:29035"/>
    </ligand>
</feature>
<proteinExistence type="inferred from homology"/>
<name>A0A845L3E1_9FIRM</name>
<keyword evidence="1 10" id="KW-0540">Nuclease</keyword>
<keyword evidence="8 10" id="KW-0464">Manganese</keyword>
<evidence type="ECO:0000313" key="12">
    <source>
        <dbReference type="Proteomes" id="UP000463470"/>
    </source>
</evidence>
<comment type="caution">
    <text evidence="11">The sequence shown here is derived from an EMBL/GenBank/DDBJ whole genome shotgun (WGS) entry which is preliminary data.</text>
</comment>
<keyword evidence="12" id="KW-1185">Reference proteome</keyword>
<keyword evidence="3 10" id="KW-0255">Endonuclease</keyword>
<reference evidence="11 12" key="1">
    <citation type="submission" date="2020-01" db="EMBL/GenBank/DDBJ databases">
        <title>Whole-genome sequence of Heliobacterium undosum DSM 13378.</title>
        <authorList>
            <person name="Kyndt J.A."/>
            <person name="Meyer T.E."/>
        </authorList>
    </citation>
    <scope>NUCLEOTIDE SEQUENCE [LARGE SCALE GENOMIC DNA]</scope>
    <source>
        <strain evidence="11 12">DSM 13378</strain>
    </source>
</reference>
<sequence length="343" mass="38392">MRKLLNTLYVTLSDAYLARDGENVVVRSGDEERFRVPIHNLEGIITFGYTGASPALMGLCAERGVALSFLTEHGRFLARVTGGVSGNVLLRRKQYRMADDEDASLAIAGHMVTGKIANARTVLQRGLRDHEGRIRGEVVQKAVNSLAGILREIPGAGSLNRLRGMEGDAAKIYFEAIDELILEQKETFYMRGRSRRPPLDCFNALLSFLYTLLAHDVEAALETVGLDPSVGFLHRDRPGRASLALDVMEELRPYLAERMALSLINRRQVDSKSFYQKENGAVYMDAEARKTVLTAWQKRKAEEITHPFLGEKVPIGLIPYVQSLLLARYLRGDLDGYPPFVWR</sequence>
<dbReference type="InterPro" id="IPR042206">
    <property type="entry name" value="CRISPR-assoc_Cas1_C"/>
</dbReference>
<dbReference type="GO" id="GO:0043571">
    <property type="term" value="P:maintenance of CRISPR repeat elements"/>
    <property type="evidence" value="ECO:0007669"/>
    <property type="project" value="UniProtKB-UniRule"/>
</dbReference>